<keyword evidence="3 6" id="KW-0812">Transmembrane</keyword>
<proteinExistence type="predicted"/>
<keyword evidence="5 6" id="KW-0472">Membrane</keyword>
<feature type="transmembrane region" description="Helical" evidence="6">
    <location>
        <begin position="365"/>
        <end position="383"/>
    </location>
</feature>
<feature type="transmembrane region" description="Helical" evidence="6">
    <location>
        <begin position="277"/>
        <end position="297"/>
    </location>
</feature>
<evidence type="ECO:0000256" key="3">
    <source>
        <dbReference type="ARBA" id="ARBA00022692"/>
    </source>
</evidence>
<evidence type="ECO:0000256" key="2">
    <source>
        <dbReference type="ARBA" id="ARBA00022448"/>
    </source>
</evidence>
<accession>A0A2Z6PGH8</accession>
<dbReference type="InterPro" id="IPR013525">
    <property type="entry name" value="ABC2_TM"/>
</dbReference>
<dbReference type="OrthoDB" id="66620at2759"/>
<dbReference type="PANTHER" id="PTHR48041:SF94">
    <property type="entry name" value="ABC TRANSPORTER G FAMILY MEMBER 22"/>
    <property type="match status" value="1"/>
</dbReference>
<dbReference type="InterPro" id="IPR043926">
    <property type="entry name" value="ABCG_dom"/>
</dbReference>
<dbReference type="SUPFAM" id="SSF52540">
    <property type="entry name" value="P-loop containing nucleoside triphosphate hydrolases"/>
    <property type="match status" value="1"/>
</dbReference>
<feature type="domain" description="ABC-2 type transporter transmembrane" evidence="7">
    <location>
        <begin position="246"/>
        <end position="326"/>
    </location>
</feature>
<keyword evidence="4 6" id="KW-1133">Transmembrane helix</keyword>
<reference evidence="10" key="1">
    <citation type="journal article" date="2017" name="Front. Plant Sci.">
        <title>Climate Clever Clovers: New Paradigm to Reduce the Environmental Footprint of Ruminants by Breeding Low Methanogenic Forages Utilizing Haplotype Variation.</title>
        <authorList>
            <person name="Kaur P."/>
            <person name="Appels R."/>
            <person name="Bayer P.E."/>
            <person name="Keeble-Gagnere G."/>
            <person name="Wang J."/>
            <person name="Hirakawa H."/>
            <person name="Shirasawa K."/>
            <person name="Vercoe P."/>
            <person name="Stefanova K."/>
            <person name="Durmic Z."/>
            <person name="Nichols P."/>
            <person name="Revell C."/>
            <person name="Isobe S.N."/>
            <person name="Edwards D."/>
            <person name="Erskine W."/>
        </authorList>
    </citation>
    <scope>NUCLEOTIDE SEQUENCE [LARGE SCALE GENOMIC DNA]</scope>
    <source>
        <strain evidence="10">cv. Daliak</strain>
    </source>
</reference>
<evidence type="ECO:0000256" key="1">
    <source>
        <dbReference type="ARBA" id="ARBA00004141"/>
    </source>
</evidence>
<evidence type="ECO:0000256" key="4">
    <source>
        <dbReference type="ARBA" id="ARBA00022989"/>
    </source>
</evidence>
<name>A0A2Z6PGH8_TRISU</name>
<comment type="subcellular location">
    <subcellularLocation>
        <location evidence="1">Membrane</location>
        <topology evidence="1">Multi-pass membrane protein</topology>
    </subcellularLocation>
</comment>
<evidence type="ECO:0000313" key="9">
    <source>
        <dbReference type="EMBL" id="GAU44479.1"/>
    </source>
</evidence>
<dbReference type="GO" id="GO:0016020">
    <property type="term" value="C:membrane"/>
    <property type="evidence" value="ECO:0007669"/>
    <property type="project" value="UniProtKB-SubCell"/>
</dbReference>
<evidence type="ECO:0000256" key="5">
    <source>
        <dbReference type="ARBA" id="ARBA00023136"/>
    </source>
</evidence>
<dbReference type="Gene3D" id="3.40.50.300">
    <property type="entry name" value="P-loop containing nucleotide triphosphate hydrolases"/>
    <property type="match status" value="1"/>
</dbReference>
<dbReference type="Pfam" id="PF19055">
    <property type="entry name" value="ABC2_membrane_7"/>
    <property type="match status" value="1"/>
</dbReference>
<sequence>MMACRIGFVTQDDVLFPHLTVKETLTYAARLRLPKTFTKEQKEKRALDVIYELGLERCQDTMIGGSFVRGISGGERKRAGKTVVTTIHQPSSRLFHKFDKLILLGKGSLLYFGKASEAMNYFQSIGCSPLISMNPAEFLLDLANGNINDVSVPSELEDKVLIGNAEVEKYNGKPSPAVVHEYLVEAYESRVAETEKKKIMVSVPQDEALKDKLCSQRQWGARWDEQFSILFWRGIKERKHDYFSWLRITQRAMLNKERAADMYRLSAYFLARTTSDLPLDLILPVLFLLVVYFMAGLRLSTAPFFLTILTVFLCIIAAQKVPIFISWIRYMSFNYHTYKLLLKVQYEHLTPVINGVKIDSGLTEVAALIAMVFGYRFLAYLSLRRMKLQ</sequence>
<dbReference type="Pfam" id="PF01061">
    <property type="entry name" value="ABC2_membrane"/>
    <property type="match status" value="1"/>
</dbReference>
<dbReference type="EMBL" id="DF974046">
    <property type="protein sequence ID" value="GAU44479.1"/>
    <property type="molecule type" value="Genomic_DNA"/>
</dbReference>
<evidence type="ECO:0000259" key="7">
    <source>
        <dbReference type="Pfam" id="PF01061"/>
    </source>
</evidence>
<protein>
    <recommendedName>
        <fullName evidence="11">ABC transporter domain-containing protein</fullName>
    </recommendedName>
</protein>
<evidence type="ECO:0008006" key="11">
    <source>
        <dbReference type="Google" id="ProtNLM"/>
    </source>
</evidence>
<dbReference type="PANTHER" id="PTHR48041">
    <property type="entry name" value="ABC TRANSPORTER G FAMILY MEMBER 28"/>
    <property type="match status" value="1"/>
</dbReference>
<keyword evidence="10" id="KW-1185">Reference proteome</keyword>
<dbReference type="GO" id="GO:0140359">
    <property type="term" value="F:ABC-type transporter activity"/>
    <property type="evidence" value="ECO:0007669"/>
    <property type="project" value="InterPro"/>
</dbReference>
<dbReference type="InterPro" id="IPR027417">
    <property type="entry name" value="P-loop_NTPase"/>
</dbReference>
<keyword evidence="2" id="KW-0813">Transport</keyword>
<evidence type="ECO:0000259" key="8">
    <source>
        <dbReference type="Pfam" id="PF19055"/>
    </source>
</evidence>
<evidence type="ECO:0000313" key="10">
    <source>
        <dbReference type="Proteomes" id="UP000242715"/>
    </source>
</evidence>
<dbReference type="Proteomes" id="UP000242715">
    <property type="component" value="Unassembled WGS sequence"/>
</dbReference>
<gene>
    <name evidence="9" type="ORF">TSUD_24550</name>
</gene>
<evidence type="ECO:0000256" key="6">
    <source>
        <dbReference type="SAM" id="Phobius"/>
    </source>
</evidence>
<dbReference type="InterPro" id="IPR050352">
    <property type="entry name" value="ABCG_transporters"/>
</dbReference>
<organism evidence="9 10">
    <name type="scientific">Trifolium subterraneum</name>
    <name type="common">Subterranean clover</name>
    <dbReference type="NCBI Taxonomy" id="3900"/>
    <lineage>
        <taxon>Eukaryota</taxon>
        <taxon>Viridiplantae</taxon>
        <taxon>Streptophyta</taxon>
        <taxon>Embryophyta</taxon>
        <taxon>Tracheophyta</taxon>
        <taxon>Spermatophyta</taxon>
        <taxon>Magnoliopsida</taxon>
        <taxon>eudicotyledons</taxon>
        <taxon>Gunneridae</taxon>
        <taxon>Pentapetalae</taxon>
        <taxon>rosids</taxon>
        <taxon>fabids</taxon>
        <taxon>Fabales</taxon>
        <taxon>Fabaceae</taxon>
        <taxon>Papilionoideae</taxon>
        <taxon>50 kb inversion clade</taxon>
        <taxon>NPAAA clade</taxon>
        <taxon>Hologalegina</taxon>
        <taxon>IRL clade</taxon>
        <taxon>Trifolieae</taxon>
        <taxon>Trifolium</taxon>
    </lineage>
</organism>
<feature type="transmembrane region" description="Helical" evidence="6">
    <location>
        <begin position="304"/>
        <end position="328"/>
    </location>
</feature>
<dbReference type="AlphaFoldDB" id="A0A2Z6PGH8"/>
<feature type="domain" description="ABC transporter family G" evidence="8">
    <location>
        <begin position="88"/>
        <end position="159"/>
    </location>
</feature>